<name>A0ABP8L189_9MICO</name>
<keyword evidence="7 11" id="KW-0328">Glycosyltransferase</keyword>
<evidence type="ECO:0000256" key="6">
    <source>
        <dbReference type="ARBA" id="ARBA00013834"/>
    </source>
</evidence>
<dbReference type="SUPFAM" id="SSF53167">
    <property type="entry name" value="Purine and uridine phosphorylases"/>
    <property type="match status" value="1"/>
</dbReference>
<evidence type="ECO:0000256" key="2">
    <source>
        <dbReference type="ARBA" id="ARBA00005058"/>
    </source>
</evidence>
<gene>
    <name evidence="13" type="ORF">GCM10023169_05470</name>
    <name evidence="14" type="ORF">GCM10023169_13080</name>
</gene>
<keyword evidence="8 11" id="KW-0808">Transferase</keyword>
<dbReference type="InterPro" id="IPR011269">
    <property type="entry name" value="PUNP"/>
</dbReference>
<comment type="similarity">
    <text evidence="3 11">Belongs to the PNP/MTAP phosphorylase family.</text>
</comment>
<protein>
    <recommendedName>
        <fullName evidence="6 11">Purine nucleoside phosphorylase</fullName>
        <ecNumber evidence="5 11">2.4.2.1</ecNumber>
    </recommendedName>
    <alternativeName>
        <fullName evidence="9 11">Inosine-guanosine phosphorylase</fullName>
    </alternativeName>
</protein>
<feature type="domain" description="Nucleoside phosphorylase" evidence="12">
    <location>
        <begin position="36"/>
        <end position="275"/>
    </location>
</feature>
<dbReference type="InterPro" id="IPR000845">
    <property type="entry name" value="Nucleoside_phosphorylase_d"/>
</dbReference>
<dbReference type="EC" id="2.4.2.1" evidence="5 11"/>
<dbReference type="CDD" id="cd09009">
    <property type="entry name" value="PNP-EcPNPII_like"/>
    <property type="match status" value="1"/>
</dbReference>
<evidence type="ECO:0000313" key="15">
    <source>
        <dbReference type="Proteomes" id="UP001500622"/>
    </source>
</evidence>
<dbReference type="EMBL" id="BAABGN010000004">
    <property type="protein sequence ID" value="GAA4420792.1"/>
    <property type="molecule type" value="Genomic_DNA"/>
</dbReference>
<reference evidence="14" key="1">
    <citation type="journal article" date="2014" name="Int. J. Syst. Evol. Microbiol.">
        <title>Complete genome of a new Firmicutes species belonging to the dominant human colonic microbiota ('Ruminococcus bicirculans') reveals two chromosomes and a selective capacity to utilize plant glucans.</title>
        <authorList>
            <consortium name="NISC Comparative Sequencing Program"/>
            <person name="Wegmann U."/>
            <person name="Louis P."/>
            <person name="Goesmann A."/>
            <person name="Henrissat B."/>
            <person name="Duncan S.H."/>
            <person name="Flint H.J."/>
        </authorList>
    </citation>
    <scope>NUCLEOTIDE SEQUENCE</scope>
    <source>
        <strain evidence="14">JCM 17810</strain>
    </source>
</reference>
<comment type="catalytic activity">
    <reaction evidence="10">
        <text>a purine 2'-deoxy-D-ribonucleoside + phosphate = a purine nucleobase + 2-deoxy-alpha-D-ribose 1-phosphate</text>
        <dbReference type="Rhea" id="RHEA:36431"/>
        <dbReference type="ChEBI" id="CHEBI:26386"/>
        <dbReference type="ChEBI" id="CHEBI:43474"/>
        <dbReference type="ChEBI" id="CHEBI:57259"/>
        <dbReference type="ChEBI" id="CHEBI:142361"/>
        <dbReference type="EC" id="2.4.2.1"/>
    </reaction>
</comment>
<comment type="pathway">
    <text evidence="2 11">Purine metabolism; purine nucleoside salvage.</text>
</comment>
<sequence>MTLEPDLDDLATDPFAVARAAADVLAERTGVARHDVALVLGSGWGGAADLLGETVADIPAAELPGFSAPAVVGHGGTIRSVRIESSGTRRHALVLGARTHYYEGKGVRRVAHGARMAAAAGASTIVLTNGCGGLDPDWVAGTPVLINDHINLTGASPLEGATFVDLTDLYSVRLRGLAREVDPTLAEGVYVQFTGPHYETPAEVQMARRIGGDLVGMSTALEAIAARHAGLEVLGISLVTNPAAGISPVPLSHDEVIAAGAEAGPRISRLLADVVGRI</sequence>
<evidence type="ECO:0000256" key="7">
    <source>
        <dbReference type="ARBA" id="ARBA00022676"/>
    </source>
</evidence>
<comment type="caution">
    <text evidence="14">The sequence shown here is derived from an EMBL/GenBank/DDBJ whole genome shotgun (WGS) entry which is preliminary data.</text>
</comment>
<dbReference type="NCBIfam" id="NF006054">
    <property type="entry name" value="PRK08202.1"/>
    <property type="match status" value="1"/>
</dbReference>
<dbReference type="Gene3D" id="3.40.50.1580">
    <property type="entry name" value="Nucleoside phosphorylase domain"/>
    <property type="match status" value="1"/>
</dbReference>
<evidence type="ECO:0000259" key="12">
    <source>
        <dbReference type="Pfam" id="PF01048"/>
    </source>
</evidence>
<dbReference type="NCBIfam" id="TIGR01697">
    <property type="entry name" value="PNPH-PUNA-XAPA"/>
    <property type="match status" value="1"/>
</dbReference>
<evidence type="ECO:0000256" key="11">
    <source>
        <dbReference type="PIRNR" id="PIRNR000477"/>
    </source>
</evidence>
<evidence type="ECO:0000256" key="9">
    <source>
        <dbReference type="ARBA" id="ARBA00031036"/>
    </source>
</evidence>
<organism evidence="14 15">
    <name type="scientific">Georgenia halophila</name>
    <dbReference type="NCBI Taxonomy" id="620889"/>
    <lineage>
        <taxon>Bacteria</taxon>
        <taxon>Bacillati</taxon>
        <taxon>Actinomycetota</taxon>
        <taxon>Actinomycetes</taxon>
        <taxon>Micrococcales</taxon>
        <taxon>Bogoriellaceae</taxon>
        <taxon>Georgenia</taxon>
    </lineage>
</organism>
<dbReference type="InterPro" id="IPR011268">
    <property type="entry name" value="Purine_phosphorylase"/>
</dbReference>
<comment type="subunit">
    <text evidence="4">Homotrimer.</text>
</comment>
<keyword evidence="15" id="KW-1185">Reference proteome</keyword>
<proteinExistence type="inferred from homology"/>
<evidence type="ECO:0000313" key="14">
    <source>
        <dbReference type="EMBL" id="GAA4420792.1"/>
    </source>
</evidence>
<evidence type="ECO:0000256" key="10">
    <source>
        <dbReference type="ARBA" id="ARBA00048556"/>
    </source>
</evidence>
<dbReference type="PANTHER" id="PTHR11904">
    <property type="entry name" value="METHYLTHIOADENOSINE/PURINE NUCLEOSIDE PHOSPHORYLASE"/>
    <property type="match status" value="1"/>
</dbReference>
<evidence type="ECO:0000256" key="4">
    <source>
        <dbReference type="ARBA" id="ARBA00011233"/>
    </source>
</evidence>
<dbReference type="PIRSF" id="PIRSF000477">
    <property type="entry name" value="PurNPase"/>
    <property type="match status" value="1"/>
</dbReference>
<dbReference type="Proteomes" id="UP001500622">
    <property type="component" value="Unassembled WGS sequence"/>
</dbReference>
<accession>A0ABP8L189</accession>
<evidence type="ECO:0000256" key="3">
    <source>
        <dbReference type="ARBA" id="ARBA00006751"/>
    </source>
</evidence>
<dbReference type="Pfam" id="PF01048">
    <property type="entry name" value="PNP_UDP_1"/>
    <property type="match status" value="1"/>
</dbReference>
<evidence type="ECO:0000313" key="13">
    <source>
        <dbReference type="EMBL" id="GAA4417217.1"/>
    </source>
</evidence>
<evidence type="ECO:0000256" key="8">
    <source>
        <dbReference type="ARBA" id="ARBA00022679"/>
    </source>
</evidence>
<evidence type="ECO:0000256" key="5">
    <source>
        <dbReference type="ARBA" id="ARBA00011886"/>
    </source>
</evidence>
<evidence type="ECO:0000256" key="1">
    <source>
        <dbReference type="ARBA" id="ARBA00002678"/>
    </source>
</evidence>
<dbReference type="EMBL" id="BAABGN010000002">
    <property type="protein sequence ID" value="GAA4417217.1"/>
    <property type="molecule type" value="Genomic_DNA"/>
</dbReference>
<dbReference type="RefSeq" id="WP_345214952.1">
    <property type="nucleotide sequence ID" value="NZ_BAABGN010000002.1"/>
</dbReference>
<dbReference type="PANTHER" id="PTHR11904:SF9">
    <property type="entry name" value="PURINE NUCLEOSIDE PHOSPHORYLASE-RELATED"/>
    <property type="match status" value="1"/>
</dbReference>
<comment type="function">
    <text evidence="1">The purine nucleoside phosphorylases catalyze the phosphorolytic breakdown of the N-glycosidic bond in the beta-(deoxy)ribonucleoside molecules, with the formation of the corresponding free purine bases and pentose-1-phosphate. Cleaves guanosine, inosine, 2'-deoxyguanosine and 2'-deoxyinosine.</text>
</comment>
<reference evidence="15" key="2">
    <citation type="journal article" date="2019" name="Int. J. Syst. Evol. Microbiol.">
        <title>The Global Catalogue of Microorganisms (GCM) 10K type strain sequencing project: providing services to taxonomists for standard genome sequencing and annotation.</title>
        <authorList>
            <consortium name="The Broad Institute Genomics Platform"/>
            <consortium name="The Broad Institute Genome Sequencing Center for Infectious Disease"/>
            <person name="Wu L."/>
            <person name="Ma J."/>
        </authorList>
    </citation>
    <scope>NUCLEOTIDE SEQUENCE [LARGE SCALE GENOMIC DNA]</scope>
    <source>
        <strain evidence="15">JCM 17810</strain>
    </source>
</reference>
<dbReference type="NCBIfam" id="TIGR01698">
    <property type="entry name" value="PUNP"/>
    <property type="match status" value="1"/>
</dbReference>
<reference evidence="14" key="3">
    <citation type="submission" date="2023-12" db="EMBL/GenBank/DDBJ databases">
        <authorList>
            <person name="Sun Q."/>
            <person name="Inoue M."/>
        </authorList>
    </citation>
    <scope>NUCLEOTIDE SEQUENCE</scope>
    <source>
        <strain evidence="14">JCM 17810</strain>
    </source>
</reference>
<dbReference type="InterPro" id="IPR035994">
    <property type="entry name" value="Nucleoside_phosphorylase_sf"/>
</dbReference>